<evidence type="ECO:0000313" key="1">
    <source>
        <dbReference type="Proteomes" id="UP000887580"/>
    </source>
</evidence>
<reference evidence="2" key="1">
    <citation type="submission" date="2022-11" db="UniProtKB">
        <authorList>
            <consortium name="WormBaseParasite"/>
        </authorList>
    </citation>
    <scope>IDENTIFICATION</scope>
</reference>
<dbReference type="Proteomes" id="UP000887580">
    <property type="component" value="Unplaced"/>
</dbReference>
<protein>
    <submittedName>
        <fullName evidence="2">Uncharacterized protein</fullName>
    </submittedName>
</protein>
<name>A0AC35EUB1_9BILA</name>
<organism evidence="1 2">
    <name type="scientific">Panagrolaimus sp. PS1159</name>
    <dbReference type="NCBI Taxonomy" id="55785"/>
    <lineage>
        <taxon>Eukaryota</taxon>
        <taxon>Metazoa</taxon>
        <taxon>Ecdysozoa</taxon>
        <taxon>Nematoda</taxon>
        <taxon>Chromadorea</taxon>
        <taxon>Rhabditida</taxon>
        <taxon>Tylenchina</taxon>
        <taxon>Panagrolaimomorpha</taxon>
        <taxon>Panagrolaimoidea</taxon>
        <taxon>Panagrolaimidae</taxon>
        <taxon>Panagrolaimus</taxon>
    </lineage>
</organism>
<accession>A0AC35EUB1</accession>
<proteinExistence type="predicted"/>
<sequence length="288" mass="33886">METDKNNNVETMEVDEKLLSAAEEAQAQKEKNETFLEYCKRKHINKKAPKSRNAYNQSVTSADKILCENNRIKECMQKKRAFFEQKCETNEITKIAKLSTSQRVLKKARRKNADAKAEKRENETEKEKEERLQRDAESKQIKRESETVEEKQQRLNDDKNEKAIKRTINRIEKQEKLKNERAERLKNAKTKSSFTPQKAANYKGVKPFRLGKRDVICNGCGAKHYRAEKRQKDGTFTNCCQQGKVKMQVGVFDYPQLFKDLMTKKHENREYATTRIIWINQQVAYFIC</sequence>
<dbReference type="WBParaSite" id="PS1159_v2.g10059.t1">
    <property type="protein sequence ID" value="PS1159_v2.g10059.t1"/>
    <property type="gene ID" value="PS1159_v2.g10059"/>
</dbReference>
<evidence type="ECO:0000313" key="2">
    <source>
        <dbReference type="WBParaSite" id="PS1159_v2.g10059.t1"/>
    </source>
</evidence>